<dbReference type="Gene3D" id="3.80.10.10">
    <property type="entry name" value="Ribonuclease Inhibitor"/>
    <property type="match status" value="1"/>
</dbReference>
<dbReference type="SUPFAM" id="SSF52047">
    <property type="entry name" value="RNI-like"/>
    <property type="match status" value="1"/>
</dbReference>
<reference evidence="1" key="1">
    <citation type="journal article" date="2020" name="New Phytol.">
        <title>Comparative genomics reveals dynamic genome evolution in host specialist ectomycorrhizal fungi.</title>
        <authorList>
            <person name="Lofgren L.A."/>
            <person name="Nguyen N.H."/>
            <person name="Vilgalys R."/>
            <person name="Ruytinx J."/>
            <person name="Liao H.L."/>
            <person name="Branco S."/>
            <person name="Kuo A."/>
            <person name="LaButti K."/>
            <person name="Lipzen A."/>
            <person name="Andreopoulos W."/>
            <person name="Pangilinan J."/>
            <person name="Riley R."/>
            <person name="Hundley H."/>
            <person name="Na H."/>
            <person name="Barry K."/>
            <person name="Grigoriev I.V."/>
            <person name="Stajich J.E."/>
            <person name="Kennedy P.G."/>
        </authorList>
    </citation>
    <scope>NUCLEOTIDE SEQUENCE</scope>
    <source>
        <strain evidence="1">FC423</strain>
    </source>
</reference>
<protein>
    <recommendedName>
        <fullName evidence="3">F-box domain-containing protein</fullName>
    </recommendedName>
</protein>
<organism evidence="1 2">
    <name type="scientific">Suillus discolor</name>
    <dbReference type="NCBI Taxonomy" id="1912936"/>
    <lineage>
        <taxon>Eukaryota</taxon>
        <taxon>Fungi</taxon>
        <taxon>Dikarya</taxon>
        <taxon>Basidiomycota</taxon>
        <taxon>Agaricomycotina</taxon>
        <taxon>Agaricomycetes</taxon>
        <taxon>Agaricomycetidae</taxon>
        <taxon>Boletales</taxon>
        <taxon>Suillineae</taxon>
        <taxon>Suillaceae</taxon>
        <taxon>Suillus</taxon>
    </lineage>
</organism>
<name>A0A9P7JSU6_9AGAM</name>
<proteinExistence type="predicted"/>
<evidence type="ECO:0000313" key="2">
    <source>
        <dbReference type="Proteomes" id="UP000823399"/>
    </source>
</evidence>
<dbReference type="GeneID" id="64699982"/>
<accession>A0A9P7JSU6</accession>
<dbReference type="InterPro" id="IPR032675">
    <property type="entry name" value="LRR_dom_sf"/>
</dbReference>
<dbReference type="RefSeq" id="XP_041291476.1">
    <property type="nucleotide sequence ID" value="XM_041437723.1"/>
</dbReference>
<dbReference type="Proteomes" id="UP000823399">
    <property type="component" value="Unassembled WGS sequence"/>
</dbReference>
<comment type="caution">
    <text evidence="1">The sequence shown here is derived from an EMBL/GenBank/DDBJ whole genome shotgun (WGS) entry which is preliminary data.</text>
</comment>
<dbReference type="OrthoDB" id="2639757at2759"/>
<evidence type="ECO:0000313" key="1">
    <source>
        <dbReference type="EMBL" id="KAG2106166.1"/>
    </source>
</evidence>
<evidence type="ECO:0008006" key="3">
    <source>
        <dbReference type="Google" id="ProtNLM"/>
    </source>
</evidence>
<dbReference type="EMBL" id="JABBWM010000036">
    <property type="protein sequence ID" value="KAG2106166.1"/>
    <property type="molecule type" value="Genomic_DNA"/>
</dbReference>
<sequence length="382" mass="43164">MKLLHLIHTLIPFSHHRSTVADNLTPTEPAAYIYRLPVELLQRVFLFIVNDTSACPIINTSEYCTISLDVASPPLVLARVCHFWRVVAYSTPGVWSRIQVVLPEKAKQKPFLPYFIQCWLDRSGGLPLTLIIIDKHWFDGRRKYRRIPAAAGSQLLDILFSESQRWQTVVLSSVEDWHPDFNTPQLRTLECHHSNIRRFNAPKLSRLYIDGTFSWTVPIGQPTLTGRRAPLTCKDLRHIHIPAASAVAICHTIASFPNLETIVVDELKSCGYVPAPINNLVMLKSMTIPLCSVLPDNYRQELIKIFAVLHLPMLRKLTLLGSPEKPQVDWLLAMLGVASFQVPVVEFHIPQNMVPSATPLNNTYVENIVPLLSFVGEVIFCG</sequence>
<gene>
    <name evidence="1" type="ORF">F5147DRAFT_701294</name>
</gene>
<keyword evidence="2" id="KW-1185">Reference proteome</keyword>
<dbReference type="AlphaFoldDB" id="A0A9P7JSU6"/>